<dbReference type="InterPro" id="IPR007627">
    <property type="entry name" value="RNA_pol_sigma70_r2"/>
</dbReference>
<feature type="domain" description="RNA polymerase sigma factor 70 region 4 type 2" evidence="6">
    <location>
        <begin position="118"/>
        <end position="170"/>
    </location>
</feature>
<dbReference type="EMBL" id="JBHUPA010000039">
    <property type="protein sequence ID" value="MFD2965677.1"/>
    <property type="molecule type" value="Genomic_DNA"/>
</dbReference>
<dbReference type="InterPro" id="IPR013325">
    <property type="entry name" value="RNA_pol_sigma_r2"/>
</dbReference>
<accession>A0ABW6B8F8</accession>
<comment type="similarity">
    <text evidence="1">Belongs to the sigma-70 factor family. ECF subfamily.</text>
</comment>
<dbReference type="PANTHER" id="PTHR43133:SF46">
    <property type="entry name" value="RNA POLYMERASE SIGMA-70 FACTOR ECF SUBFAMILY"/>
    <property type="match status" value="1"/>
</dbReference>
<dbReference type="Pfam" id="PF08281">
    <property type="entry name" value="Sigma70_r4_2"/>
    <property type="match status" value="1"/>
</dbReference>
<proteinExistence type="inferred from homology"/>
<dbReference type="SUPFAM" id="SSF88946">
    <property type="entry name" value="Sigma2 domain of RNA polymerase sigma factors"/>
    <property type="match status" value="1"/>
</dbReference>
<comment type="caution">
    <text evidence="7">The sequence shown here is derived from an EMBL/GenBank/DDBJ whole genome shotgun (WGS) entry which is preliminary data.</text>
</comment>
<evidence type="ECO:0000313" key="8">
    <source>
        <dbReference type="Proteomes" id="UP001597560"/>
    </source>
</evidence>
<reference evidence="8" key="1">
    <citation type="journal article" date="2019" name="Int. J. Syst. Evol. Microbiol.">
        <title>The Global Catalogue of Microorganisms (GCM) 10K type strain sequencing project: providing services to taxonomists for standard genome sequencing and annotation.</title>
        <authorList>
            <consortium name="The Broad Institute Genomics Platform"/>
            <consortium name="The Broad Institute Genome Sequencing Center for Infectious Disease"/>
            <person name="Wu L."/>
            <person name="Ma J."/>
        </authorList>
    </citation>
    <scope>NUCLEOTIDE SEQUENCE [LARGE SCALE GENOMIC DNA]</scope>
    <source>
        <strain evidence="8">KCTC 23098</strain>
    </source>
</reference>
<dbReference type="InterPro" id="IPR013249">
    <property type="entry name" value="RNA_pol_sigma70_r4_t2"/>
</dbReference>
<dbReference type="RefSeq" id="WP_013665186.1">
    <property type="nucleotide sequence ID" value="NZ_JAHVDN010000003.1"/>
</dbReference>
<name>A0ABW6B8F8_9SPHI</name>
<evidence type="ECO:0000256" key="1">
    <source>
        <dbReference type="ARBA" id="ARBA00010641"/>
    </source>
</evidence>
<dbReference type="Pfam" id="PF04542">
    <property type="entry name" value="Sigma70_r2"/>
    <property type="match status" value="1"/>
</dbReference>
<sequence>MSTDLHATLLQQVKQGDNNAFNQLYKAYKLDAFKFAMHMLRDTEEAENMVHDLFTKIWHNKNRIKPEQNFRSFLFTCLRNLVLDHIKREKRNRIAFQSYINESCQKEDPIGVRERRYRMIQTAMNALSDKRREIIYMCFVDGKSYQEIADSYSISKNTVKNQLVKAKQLLRDQLKPKMLIA</sequence>
<dbReference type="Gene3D" id="1.10.10.10">
    <property type="entry name" value="Winged helix-like DNA-binding domain superfamily/Winged helix DNA-binding domain"/>
    <property type="match status" value="1"/>
</dbReference>
<keyword evidence="4" id="KW-0804">Transcription</keyword>
<dbReference type="InterPro" id="IPR014284">
    <property type="entry name" value="RNA_pol_sigma-70_dom"/>
</dbReference>
<evidence type="ECO:0000256" key="3">
    <source>
        <dbReference type="ARBA" id="ARBA00023082"/>
    </source>
</evidence>
<evidence type="ECO:0000259" key="6">
    <source>
        <dbReference type="Pfam" id="PF08281"/>
    </source>
</evidence>
<evidence type="ECO:0000313" key="7">
    <source>
        <dbReference type="EMBL" id="MFD2965677.1"/>
    </source>
</evidence>
<evidence type="ECO:0000259" key="5">
    <source>
        <dbReference type="Pfam" id="PF04542"/>
    </source>
</evidence>
<dbReference type="CDD" id="cd06171">
    <property type="entry name" value="Sigma70_r4"/>
    <property type="match status" value="1"/>
</dbReference>
<keyword evidence="8" id="KW-1185">Reference proteome</keyword>
<dbReference type="Proteomes" id="UP001597560">
    <property type="component" value="Unassembled WGS sequence"/>
</dbReference>
<dbReference type="NCBIfam" id="TIGR02937">
    <property type="entry name" value="sigma70-ECF"/>
    <property type="match status" value="1"/>
</dbReference>
<gene>
    <name evidence="7" type="ORF">ACFS6J_28005</name>
</gene>
<dbReference type="InterPro" id="IPR039425">
    <property type="entry name" value="RNA_pol_sigma-70-like"/>
</dbReference>
<dbReference type="InterPro" id="IPR014327">
    <property type="entry name" value="RNA_pol_sigma70_bacteroid"/>
</dbReference>
<dbReference type="InterPro" id="IPR036388">
    <property type="entry name" value="WH-like_DNA-bd_sf"/>
</dbReference>
<keyword evidence="2" id="KW-0805">Transcription regulation</keyword>
<organism evidence="7 8">
    <name type="scientific">Olivibacter jilunii</name>
    <dbReference type="NCBI Taxonomy" id="985016"/>
    <lineage>
        <taxon>Bacteria</taxon>
        <taxon>Pseudomonadati</taxon>
        <taxon>Bacteroidota</taxon>
        <taxon>Sphingobacteriia</taxon>
        <taxon>Sphingobacteriales</taxon>
        <taxon>Sphingobacteriaceae</taxon>
        <taxon>Olivibacter</taxon>
    </lineage>
</organism>
<dbReference type="InterPro" id="IPR013324">
    <property type="entry name" value="RNA_pol_sigma_r3/r4-like"/>
</dbReference>
<dbReference type="NCBIfam" id="TIGR02985">
    <property type="entry name" value="Sig70_bacteroi1"/>
    <property type="match status" value="1"/>
</dbReference>
<evidence type="ECO:0000256" key="2">
    <source>
        <dbReference type="ARBA" id="ARBA00023015"/>
    </source>
</evidence>
<keyword evidence="3" id="KW-0731">Sigma factor</keyword>
<dbReference type="Gene3D" id="1.10.1740.10">
    <property type="match status" value="1"/>
</dbReference>
<protein>
    <submittedName>
        <fullName evidence="7">RNA polymerase sigma factor</fullName>
    </submittedName>
</protein>
<dbReference type="PANTHER" id="PTHR43133">
    <property type="entry name" value="RNA POLYMERASE ECF-TYPE SIGMA FACTO"/>
    <property type="match status" value="1"/>
</dbReference>
<dbReference type="SUPFAM" id="SSF88659">
    <property type="entry name" value="Sigma3 and sigma4 domains of RNA polymerase sigma factors"/>
    <property type="match status" value="1"/>
</dbReference>
<evidence type="ECO:0000256" key="4">
    <source>
        <dbReference type="ARBA" id="ARBA00023163"/>
    </source>
</evidence>
<feature type="domain" description="RNA polymerase sigma-70 region 2" evidence="5">
    <location>
        <begin position="24"/>
        <end position="91"/>
    </location>
</feature>